<feature type="compositionally biased region" description="Low complexity" evidence="1">
    <location>
        <begin position="37"/>
        <end position="52"/>
    </location>
</feature>
<dbReference type="FunCoup" id="F1A4D2">
    <property type="interactions" value="398"/>
</dbReference>
<proteinExistence type="predicted"/>
<reference evidence="3" key="1">
    <citation type="journal article" date="2011" name="Genome Biol.">
        <title>Comparative genomics of the social amoebae Dictyostelium discoideum and Dictyostelium purpureum.</title>
        <authorList>
            <consortium name="US DOE Joint Genome Institute (JGI-PGF)"/>
            <person name="Sucgang R."/>
            <person name="Kuo A."/>
            <person name="Tian X."/>
            <person name="Salerno W."/>
            <person name="Parikh A."/>
            <person name="Feasley C.L."/>
            <person name="Dalin E."/>
            <person name="Tu H."/>
            <person name="Huang E."/>
            <person name="Barry K."/>
            <person name="Lindquist E."/>
            <person name="Shapiro H."/>
            <person name="Bruce D."/>
            <person name="Schmutz J."/>
            <person name="Salamov A."/>
            <person name="Fey P."/>
            <person name="Gaudet P."/>
            <person name="Anjard C."/>
            <person name="Babu M.M."/>
            <person name="Basu S."/>
            <person name="Bushmanova Y."/>
            <person name="van der Wel H."/>
            <person name="Katoh-Kurasawa M."/>
            <person name="Dinh C."/>
            <person name="Coutinho P.M."/>
            <person name="Saito T."/>
            <person name="Elias M."/>
            <person name="Schaap P."/>
            <person name="Kay R.R."/>
            <person name="Henrissat B."/>
            <person name="Eichinger L."/>
            <person name="Rivero F."/>
            <person name="Putnam N.H."/>
            <person name="West C.M."/>
            <person name="Loomis W.F."/>
            <person name="Chisholm R.L."/>
            <person name="Shaulsky G."/>
            <person name="Strassmann J.E."/>
            <person name="Queller D.C."/>
            <person name="Kuspa A."/>
            <person name="Grigoriev I.V."/>
        </authorList>
    </citation>
    <scope>NUCLEOTIDE SEQUENCE [LARGE SCALE GENOMIC DNA]</scope>
    <source>
        <strain evidence="3">QSDP1</strain>
    </source>
</reference>
<dbReference type="OrthoDB" id="17444at2759"/>
<dbReference type="KEGG" id="dpp:DICPUDRAFT_84997"/>
<dbReference type="AlphaFoldDB" id="F1A4D2"/>
<dbReference type="InParanoid" id="F1A4D2"/>
<dbReference type="EMBL" id="GL871513">
    <property type="protein sequence ID" value="EGC28945.1"/>
    <property type="molecule type" value="Genomic_DNA"/>
</dbReference>
<dbReference type="OMA" id="GFMIEMF"/>
<dbReference type="RefSeq" id="XP_003294526.1">
    <property type="nucleotide sequence ID" value="XM_003294478.1"/>
</dbReference>
<keyword evidence="3" id="KW-1185">Reference proteome</keyword>
<evidence type="ECO:0000313" key="3">
    <source>
        <dbReference type="Proteomes" id="UP000001064"/>
    </source>
</evidence>
<sequence length="375" mass="43639">MLNYTKCIRGLNKLKNQKLFSTSSKLNFNFENKEKFNSNSNSNNNNNNNNNKGFTIENEELKSNKKENFNNRNLILLSFSISGLFGFNKKEEKNPYEHLVTREKGKPIETLDDALEWYTSYYLQPEPEQFIAAMKLLLGSQSKLFVRQQLNNIKEENEMRSIARISTIQSFYYLPLVGFMIEMFKQNPQNVEKWYKELTSDKDISTPWKSALGDLDAIMLINLAISLTDIPQTQAIEQRIVSQFYTPKDKEEDKKFKLTQFKNWAASQKKSTQSLPLILIGEYFASGKEDTIKKIVSIWRNALDNLEVMGLQSTPGANTTNNVAKRLEFENRELIIDQLSQAIRLLVKDKRAIEVLKSEISHQIKQKEERIKQYK</sequence>
<gene>
    <name evidence="2" type="ORF">DICPUDRAFT_84997</name>
</gene>
<protein>
    <submittedName>
        <fullName evidence="2">Uncharacterized protein</fullName>
    </submittedName>
</protein>
<dbReference type="GeneID" id="10506908"/>
<dbReference type="eggNOG" id="ENOG502R99K">
    <property type="taxonomic scope" value="Eukaryota"/>
</dbReference>
<evidence type="ECO:0000313" key="2">
    <source>
        <dbReference type="EMBL" id="EGC28945.1"/>
    </source>
</evidence>
<dbReference type="Proteomes" id="UP000001064">
    <property type="component" value="Unassembled WGS sequence"/>
</dbReference>
<evidence type="ECO:0000256" key="1">
    <source>
        <dbReference type="SAM" id="MobiDB-lite"/>
    </source>
</evidence>
<organism evidence="2 3">
    <name type="scientific">Dictyostelium purpureum</name>
    <name type="common">Slime mold</name>
    <dbReference type="NCBI Taxonomy" id="5786"/>
    <lineage>
        <taxon>Eukaryota</taxon>
        <taxon>Amoebozoa</taxon>
        <taxon>Evosea</taxon>
        <taxon>Eumycetozoa</taxon>
        <taxon>Dictyostelia</taxon>
        <taxon>Dictyosteliales</taxon>
        <taxon>Dictyosteliaceae</taxon>
        <taxon>Dictyostelium</taxon>
    </lineage>
</organism>
<feature type="region of interest" description="Disordered" evidence="1">
    <location>
        <begin position="34"/>
        <end position="54"/>
    </location>
</feature>
<accession>F1A4D2</accession>
<dbReference type="VEuPathDB" id="AmoebaDB:DICPUDRAFT_84997"/>
<name>F1A4D2_DICPU</name>